<keyword evidence="3" id="KW-0255">Endonuclease</keyword>
<keyword evidence="4" id="KW-1185">Reference proteome</keyword>
<evidence type="ECO:0000313" key="4">
    <source>
        <dbReference type="Proteomes" id="UP000471521"/>
    </source>
</evidence>
<dbReference type="OrthoDB" id="11472at2157"/>
<evidence type="ECO:0000313" key="3">
    <source>
        <dbReference type="EMBL" id="MXR19120.1"/>
    </source>
</evidence>
<reference evidence="3 4" key="1">
    <citation type="submission" date="2019-12" db="EMBL/GenBank/DDBJ databases">
        <title>Isolation and characterization of three novel carbon monoxide-oxidizing members of Halobacteria from salione crusts and soils.</title>
        <authorList>
            <person name="Myers M.R."/>
            <person name="King G.M."/>
        </authorList>
    </citation>
    <scope>NUCLEOTIDE SEQUENCE [LARGE SCALE GENOMIC DNA]</scope>
    <source>
        <strain evidence="3 4">PCN9</strain>
    </source>
</reference>
<feature type="region of interest" description="Disordered" evidence="1">
    <location>
        <begin position="131"/>
        <end position="152"/>
    </location>
</feature>
<dbReference type="GO" id="GO:0004519">
    <property type="term" value="F:endonuclease activity"/>
    <property type="evidence" value="ECO:0007669"/>
    <property type="project" value="UniProtKB-KW"/>
</dbReference>
<name>A0A6B0SJS6_9EURY</name>
<protein>
    <submittedName>
        <fullName evidence="3">HNH endonuclease</fullName>
    </submittedName>
</protein>
<dbReference type="AlphaFoldDB" id="A0A6B0SJS6"/>
<evidence type="ECO:0000259" key="2">
    <source>
        <dbReference type="SMART" id="SM00507"/>
    </source>
</evidence>
<gene>
    <name evidence="3" type="ORF">GRX66_00310</name>
</gene>
<proteinExistence type="predicted"/>
<dbReference type="Proteomes" id="UP000471521">
    <property type="component" value="Unassembled WGS sequence"/>
</dbReference>
<dbReference type="EMBL" id="WUUU01000001">
    <property type="protein sequence ID" value="MXR19120.1"/>
    <property type="molecule type" value="Genomic_DNA"/>
</dbReference>
<dbReference type="RefSeq" id="WP_159524721.1">
    <property type="nucleotide sequence ID" value="NZ_WUUU01000001.1"/>
</dbReference>
<comment type="caution">
    <text evidence="3">The sequence shown here is derived from an EMBL/GenBank/DDBJ whole genome shotgun (WGS) entry which is preliminary data.</text>
</comment>
<evidence type="ECO:0000256" key="1">
    <source>
        <dbReference type="SAM" id="MobiDB-lite"/>
    </source>
</evidence>
<accession>A0A6B0SJS6</accession>
<keyword evidence="3" id="KW-0378">Hydrolase</keyword>
<keyword evidence="3" id="KW-0540">Nuclease</keyword>
<dbReference type="SMART" id="SM00507">
    <property type="entry name" value="HNHc"/>
    <property type="match status" value="1"/>
</dbReference>
<organism evidence="3 4">
    <name type="scientific">Halobacterium bonnevillei</name>
    <dbReference type="NCBI Taxonomy" id="2692200"/>
    <lineage>
        <taxon>Archaea</taxon>
        <taxon>Methanobacteriati</taxon>
        <taxon>Methanobacteriota</taxon>
        <taxon>Stenosarchaea group</taxon>
        <taxon>Halobacteria</taxon>
        <taxon>Halobacteriales</taxon>
        <taxon>Halobacteriaceae</taxon>
        <taxon>Halobacterium</taxon>
    </lineage>
</organism>
<dbReference type="InterPro" id="IPR003615">
    <property type="entry name" value="HNH_nuc"/>
</dbReference>
<feature type="domain" description="HNH nuclease" evidence="2">
    <location>
        <begin position="5"/>
        <end position="67"/>
    </location>
</feature>
<feature type="compositionally biased region" description="Polar residues" evidence="1">
    <location>
        <begin position="138"/>
        <end position="152"/>
    </location>
</feature>
<sequence>MRPDGLEQAVFDRWGKACVVCGRRPEEWLETDCGERRQDKLSLHHVNGDDTDDRVENVIPLCQSCHVHIHRVDDPPYRMWHRQLPSDHRHAWNGHCEESYEGPRLTRDEAVRRFSEEEGTPESVKYLKHERENFDPDNFTTNATPGTSDDLD</sequence>